<dbReference type="Proteomes" id="UP000434172">
    <property type="component" value="Unassembled WGS sequence"/>
</dbReference>
<organism evidence="2 3">
    <name type="scientific">Colletotrichum asianum</name>
    <dbReference type="NCBI Taxonomy" id="702518"/>
    <lineage>
        <taxon>Eukaryota</taxon>
        <taxon>Fungi</taxon>
        <taxon>Dikarya</taxon>
        <taxon>Ascomycota</taxon>
        <taxon>Pezizomycotina</taxon>
        <taxon>Sordariomycetes</taxon>
        <taxon>Hypocreomycetidae</taxon>
        <taxon>Glomerellales</taxon>
        <taxon>Glomerellaceae</taxon>
        <taxon>Colletotrichum</taxon>
        <taxon>Colletotrichum gloeosporioides species complex</taxon>
    </lineage>
</organism>
<comment type="caution">
    <text evidence="2">The sequence shown here is derived from an EMBL/GenBank/DDBJ whole genome shotgun (WGS) entry which is preliminary data.</text>
</comment>
<dbReference type="OrthoDB" id="4840171at2759"/>
<gene>
    <name evidence="2" type="ORF">GQ607_000641</name>
</gene>
<sequence length="117" mass="12391">MLVNTVLISAAAIAVASPVADVSGDSLITPISEMHGGLQSLEARKVCAAGYLACHYRYGFGDPDQAEYTCMSPTCAFLRDCTCPQTASFNQKPASLFAKGCRSKAAARKHPICFVVE</sequence>
<feature type="chain" id="PRO_5034730795" evidence="1">
    <location>
        <begin position="17"/>
        <end position="117"/>
    </location>
</feature>
<reference evidence="2 3" key="1">
    <citation type="submission" date="2019-12" db="EMBL/GenBank/DDBJ databases">
        <title>A genome sequence resource for the geographically widespread anthracnose pathogen Colletotrichum asianum.</title>
        <authorList>
            <person name="Meng Y."/>
        </authorList>
    </citation>
    <scope>NUCLEOTIDE SEQUENCE [LARGE SCALE GENOMIC DNA]</scope>
    <source>
        <strain evidence="2 3">ICMP 18580</strain>
    </source>
</reference>
<feature type="signal peptide" evidence="1">
    <location>
        <begin position="1"/>
        <end position="16"/>
    </location>
</feature>
<evidence type="ECO:0000313" key="2">
    <source>
        <dbReference type="EMBL" id="KAF0332625.1"/>
    </source>
</evidence>
<proteinExistence type="predicted"/>
<evidence type="ECO:0000313" key="3">
    <source>
        <dbReference type="Proteomes" id="UP000434172"/>
    </source>
</evidence>
<name>A0A8H3WU06_9PEZI</name>
<evidence type="ECO:0000256" key="1">
    <source>
        <dbReference type="SAM" id="SignalP"/>
    </source>
</evidence>
<protein>
    <submittedName>
        <fullName evidence="2">Uncharacterized protein</fullName>
    </submittedName>
</protein>
<dbReference type="AlphaFoldDB" id="A0A8H3WU06"/>
<accession>A0A8H3WU06</accession>
<keyword evidence="3" id="KW-1185">Reference proteome</keyword>
<keyword evidence="1" id="KW-0732">Signal</keyword>
<dbReference type="EMBL" id="WOWK01000001">
    <property type="protein sequence ID" value="KAF0332625.1"/>
    <property type="molecule type" value="Genomic_DNA"/>
</dbReference>